<dbReference type="PANTHER" id="PTHR48098">
    <property type="entry name" value="ENTEROCHELIN ESTERASE-RELATED"/>
    <property type="match status" value="1"/>
</dbReference>
<evidence type="ECO:0000313" key="1">
    <source>
        <dbReference type="EMBL" id="OQO89483.1"/>
    </source>
</evidence>
<dbReference type="Pfam" id="PF00756">
    <property type="entry name" value="Esterase"/>
    <property type="match status" value="1"/>
</dbReference>
<dbReference type="RefSeq" id="WP_081194970.1">
    <property type="nucleotide sequence ID" value="NZ_MWIH01000009.1"/>
</dbReference>
<dbReference type="STRING" id="1962155.B1813_21350"/>
<dbReference type="InterPro" id="IPR050583">
    <property type="entry name" value="Mycobacterial_A85_antigen"/>
</dbReference>
<dbReference type="Gene3D" id="3.40.50.1820">
    <property type="entry name" value="alpha/beta hydrolase"/>
    <property type="match status" value="1"/>
</dbReference>
<dbReference type="InterPro" id="IPR000801">
    <property type="entry name" value="Esterase-like"/>
</dbReference>
<proteinExistence type="predicted"/>
<dbReference type="AlphaFoldDB" id="A0A1V8ZXI9"/>
<comment type="caution">
    <text evidence="1">The sequence shown here is derived from an EMBL/GenBank/DDBJ whole genome shotgun (WGS) entry which is preliminary data.</text>
</comment>
<dbReference type="InterPro" id="IPR029058">
    <property type="entry name" value="AB_hydrolase_fold"/>
</dbReference>
<dbReference type="Proteomes" id="UP000192591">
    <property type="component" value="Unassembled WGS sequence"/>
</dbReference>
<dbReference type="EMBL" id="MWIH01000009">
    <property type="protein sequence ID" value="OQO89483.1"/>
    <property type="molecule type" value="Genomic_DNA"/>
</dbReference>
<dbReference type="GO" id="GO:0016787">
    <property type="term" value="F:hydrolase activity"/>
    <property type="evidence" value="ECO:0007669"/>
    <property type="project" value="UniProtKB-KW"/>
</dbReference>
<dbReference type="PANTHER" id="PTHR48098:SF1">
    <property type="entry name" value="DIACYLGLYCEROL ACYLTRANSFERASE_MYCOLYLTRANSFERASE AG85A"/>
    <property type="match status" value="1"/>
</dbReference>
<dbReference type="GO" id="GO:0016747">
    <property type="term" value="F:acyltransferase activity, transferring groups other than amino-acyl groups"/>
    <property type="evidence" value="ECO:0007669"/>
    <property type="project" value="TreeGrafter"/>
</dbReference>
<organism evidence="1 2">
    <name type="scientific">Saccharomonospora piscinae</name>
    <dbReference type="NCBI Taxonomy" id="687388"/>
    <lineage>
        <taxon>Bacteria</taxon>
        <taxon>Bacillati</taxon>
        <taxon>Actinomycetota</taxon>
        <taxon>Actinomycetes</taxon>
        <taxon>Pseudonocardiales</taxon>
        <taxon>Pseudonocardiaceae</taxon>
        <taxon>Saccharomonospora</taxon>
    </lineage>
</organism>
<name>A0A1V8ZXI9_SACPI</name>
<keyword evidence="2" id="KW-1185">Reference proteome</keyword>
<accession>A0A1V8ZXI9</accession>
<protein>
    <submittedName>
        <fullName evidence="1">Alpha/beta hydrolase</fullName>
    </submittedName>
</protein>
<evidence type="ECO:0000313" key="2">
    <source>
        <dbReference type="Proteomes" id="UP000192591"/>
    </source>
</evidence>
<keyword evidence="1" id="KW-0378">Hydrolase</keyword>
<sequence>MPVPETPDRGRHRISRRLTLSATLCLATIGTVTFSTASPAARSVEAGGSLVVEQRKSRLRGRNVELVYLLPRRTPPRGMPMVVLLHGRHSRARLAAPGGLVPALARAVDGGRVPPFGFVAVDGGNTYWHEHHHGDDPMGMLLEEVPEWLRSHDLGGDDGTPFAAAGTSMGGFGALLYARRRAERQTPVRAVAALAPALMPWREMRRRRAWHSRADWASMDPLRHVHTLRGTPTGIWCGTEDPFIDGARSYIRRADPEVAHLAPGGHTGEFFSSTVPGLLAFLARHCPEQVWQRS</sequence>
<reference evidence="1 2" key="1">
    <citation type="submission" date="2017-02" db="EMBL/GenBank/DDBJ databases">
        <title>Draft genome of Saccharomonospora sp. 154.</title>
        <authorList>
            <person name="Alonso-Carmona G.S."/>
            <person name="De La Haba R."/>
            <person name="Vera-Gargallo B."/>
            <person name="Sandoval-Trujillo A.H."/>
            <person name="Ramirez-Duran N."/>
            <person name="Ventosa A."/>
        </authorList>
    </citation>
    <scope>NUCLEOTIDE SEQUENCE [LARGE SCALE GENOMIC DNA]</scope>
    <source>
        <strain evidence="1 2">LRS4.154</strain>
    </source>
</reference>
<dbReference type="SUPFAM" id="SSF53474">
    <property type="entry name" value="alpha/beta-Hydrolases"/>
    <property type="match status" value="1"/>
</dbReference>
<gene>
    <name evidence="1" type="ORF">B1813_21350</name>
</gene>